<reference evidence="3 4" key="1">
    <citation type="submission" date="2023-11" db="EMBL/GenBank/DDBJ databases">
        <title>MicrobeMod: A computational toolkit for identifying prokaryotic methylation and restriction-modification with nanopore sequencing.</title>
        <authorList>
            <person name="Crits-Christoph A."/>
            <person name="Kang S.C."/>
            <person name="Lee H."/>
            <person name="Ostrov N."/>
        </authorList>
    </citation>
    <scope>NUCLEOTIDE SEQUENCE [LARGE SCALE GENOMIC DNA]</scope>
    <source>
        <strain evidence="3 4">ATCC 49870</strain>
    </source>
</reference>
<dbReference type="InterPro" id="IPR036412">
    <property type="entry name" value="HAD-like_sf"/>
</dbReference>
<dbReference type="GO" id="GO:0016787">
    <property type="term" value="F:hydrolase activity"/>
    <property type="evidence" value="ECO:0007669"/>
    <property type="project" value="UniProtKB-KW"/>
</dbReference>
<dbReference type="RefSeq" id="WP_322520457.1">
    <property type="nucleotide sequence ID" value="NZ_CP140153.1"/>
</dbReference>
<proteinExistence type="predicted"/>
<dbReference type="SUPFAM" id="SSF56784">
    <property type="entry name" value="HAD-like"/>
    <property type="match status" value="1"/>
</dbReference>
<dbReference type="InterPro" id="IPR006380">
    <property type="entry name" value="SPP-like_dom"/>
</dbReference>
<evidence type="ECO:0000313" key="4">
    <source>
        <dbReference type="Proteomes" id="UP001327459"/>
    </source>
</evidence>
<keyword evidence="1 3" id="KW-0378">Hydrolase</keyword>
<organism evidence="3 4">
    <name type="scientific">Guyparkeria halophila</name>
    <dbReference type="NCBI Taxonomy" id="47960"/>
    <lineage>
        <taxon>Bacteria</taxon>
        <taxon>Pseudomonadati</taxon>
        <taxon>Pseudomonadota</taxon>
        <taxon>Gammaproteobacteria</taxon>
        <taxon>Chromatiales</taxon>
        <taxon>Thioalkalibacteraceae</taxon>
        <taxon>Guyparkeria</taxon>
    </lineage>
</organism>
<keyword evidence="4" id="KW-1185">Reference proteome</keyword>
<dbReference type="SFLD" id="SFLDG01141">
    <property type="entry name" value="C2.B.1:_Sucrose_Phosphatase_Li"/>
    <property type="match status" value="1"/>
</dbReference>
<dbReference type="InterPro" id="IPR023214">
    <property type="entry name" value="HAD_sf"/>
</dbReference>
<protein>
    <submittedName>
        <fullName evidence="3">HAD-IIB family hydrolase</fullName>
    </submittedName>
</protein>
<accession>A0ABZ0YTW3</accession>
<sequence>MSELLVCTDLDRTLIPNGHQPESRDARDLFRRLVQRPEVTLAYVSGRDRHLLESAIDEFALPVPDFAIGDVGTTIYRIDEGTWHPWEAWANEIASDWAGKDRQTLAGMLEDIPDIEPQEPAKQNTYKLSYYAPADLDGEALAGRIGERLASMGVRSSVIWSIDEMRDVGLIDVLPAGATKVHAIRFLQAHLHVPPARTVFAGDSGNDLPALTSGLQAIVVANAREEVKQAARHATAERGIENCLYIARGDWLGLNGNYAAGILEGIVHFIPEARSWLEID</sequence>
<dbReference type="Gene3D" id="3.90.1070.10">
    <property type="match status" value="1"/>
</dbReference>
<dbReference type="InterPro" id="IPR006379">
    <property type="entry name" value="HAD-SF_hydro_IIB"/>
</dbReference>
<dbReference type="InterPro" id="IPR051518">
    <property type="entry name" value="Sucrose_Phosphatase"/>
</dbReference>
<dbReference type="Proteomes" id="UP001327459">
    <property type="component" value="Chromosome"/>
</dbReference>
<evidence type="ECO:0000259" key="2">
    <source>
        <dbReference type="Pfam" id="PF05116"/>
    </source>
</evidence>
<name>A0ABZ0YTW3_9GAMM</name>
<feature type="domain" description="Sucrose phosphatase-like" evidence="2">
    <location>
        <begin position="3"/>
        <end position="269"/>
    </location>
</feature>
<evidence type="ECO:0000256" key="1">
    <source>
        <dbReference type="ARBA" id="ARBA00022801"/>
    </source>
</evidence>
<dbReference type="PANTHER" id="PTHR46521:SF4">
    <property type="entry name" value="SUCROSE-PHOSPHATASE 2-RELATED"/>
    <property type="match status" value="1"/>
</dbReference>
<dbReference type="EMBL" id="CP140153">
    <property type="protein sequence ID" value="WQH15428.1"/>
    <property type="molecule type" value="Genomic_DNA"/>
</dbReference>
<dbReference type="SFLD" id="SFLDS00003">
    <property type="entry name" value="Haloacid_Dehalogenase"/>
    <property type="match status" value="1"/>
</dbReference>
<dbReference type="Gene3D" id="3.40.50.1000">
    <property type="entry name" value="HAD superfamily/HAD-like"/>
    <property type="match status" value="1"/>
</dbReference>
<dbReference type="Pfam" id="PF05116">
    <property type="entry name" value="S6PP"/>
    <property type="match status" value="1"/>
</dbReference>
<dbReference type="NCBIfam" id="TIGR01484">
    <property type="entry name" value="HAD-SF-IIB"/>
    <property type="match status" value="1"/>
</dbReference>
<dbReference type="SFLD" id="SFLDG01140">
    <property type="entry name" value="C2.B:_Phosphomannomutase_and_P"/>
    <property type="match status" value="1"/>
</dbReference>
<dbReference type="PANTHER" id="PTHR46521">
    <property type="entry name" value="SUCROSE-PHOSPHATASE 2-RELATED"/>
    <property type="match status" value="1"/>
</dbReference>
<gene>
    <name evidence="3" type="ORF">SR882_06560</name>
</gene>
<evidence type="ECO:0000313" key="3">
    <source>
        <dbReference type="EMBL" id="WQH15428.1"/>
    </source>
</evidence>